<feature type="transmembrane region" description="Helical" evidence="1">
    <location>
        <begin position="238"/>
        <end position="263"/>
    </location>
</feature>
<keyword evidence="3" id="KW-1185">Reference proteome</keyword>
<dbReference type="Pfam" id="PF10067">
    <property type="entry name" value="DUF2306"/>
    <property type="match status" value="1"/>
</dbReference>
<keyword evidence="1" id="KW-0472">Membrane</keyword>
<evidence type="ECO:0000313" key="2">
    <source>
        <dbReference type="EMBL" id="TXD90209.1"/>
    </source>
</evidence>
<evidence type="ECO:0000256" key="1">
    <source>
        <dbReference type="SAM" id="Phobius"/>
    </source>
</evidence>
<keyword evidence="1" id="KW-1133">Transmembrane helix</keyword>
<dbReference type="Proteomes" id="UP000321578">
    <property type="component" value="Unassembled WGS sequence"/>
</dbReference>
<keyword evidence="1" id="KW-0812">Transmembrane</keyword>
<feature type="transmembrane region" description="Helical" evidence="1">
    <location>
        <begin position="68"/>
        <end position="86"/>
    </location>
</feature>
<sequence>MRLSQSSIPERVLGISTTLLFVVIFLGQFIFALYILGLYGISGLAGDFERWNTAAPHGYDKNDITGNIFFGMHMALAAVITIGGPLQLIKGLRNRFRKLHRISGRIYITCAFLISLAGFYLVWVKGSVGGLVGSIFISFNGTLIFICAFYALKKALNKQFSEHQKWAIRLFLVMSGVWFFRVFLMLWLTIFKGPVGFDPIAFQGPALVFLYMLSYLCPILLAEYYFRTVKKSNINKVVGAVLLLIITVGVSIGSFAATMGLWLPNIK</sequence>
<feature type="transmembrane region" description="Helical" evidence="1">
    <location>
        <begin position="208"/>
        <end position="226"/>
    </location>
</feature>
<feature type="transmembrane region" description="Helical" evidence="1">
    <location>
        <begin position="166"/>
        <end position="188"/>
    </location>
</feature>
<reference evidence="2 3" key="1">
    <citation type="submission" date="2019-08" db="EMBL/GenBank/DDBJ databases">
        <title>Genomes of Subsaximicrobium wynnwilliamsii strains.</title>
        <authorList>
            <person name="Bowman J.P."/>
        </authorList>
    </citation>
    <scope>NUCLEOTIDE SEQUENCE [LARGE SCALE GENOMIC DNA]</scope>
    <source>
        <strain evidence="2 3">2-80-2</strain>
    </source>
</reference>
<name>A0A5C6ZK54_9FLAO</name>
<gene>
    <name evidence="2" type="ORF">ESY86_05570</name>
</gene>
<evidence type="ECO:0000313" key="3">
    <source>
        <dbReference type="Proteomes" id="UP000321578"/>
    </source>
</evidence>
<organism evidence="2 3">
    <name type="scientific">Subsaximicrobium wynnwilliamsii</name>
    <dbReference type="NCBI Taxonomy" id="291179"/>
    <lineage>
        <taxon>Bacteria</taxon>
        <taxon>Pseudomonadati</taxon>
        <taxon>Bacteroidota</taxon>
        <taxon>Flavobacteriia</taxon>
        <taxon>Flavobacteriales</taxon>
        <taxon>Flavobacteriaceae</taxon>
        <taxon>Subsaximicrobium</taxon>
    </lineage>
</organism>
<feature type="transmembrane region" description="Helical" evidence="1">
    <location>
        <begin position="12"/>
        <end position="41"/>
    </location>
</feature>
<protein>
    <submittedName>
        <fullName evidence="2">DUF2306 domain-containing protein</fullName>
    </submittedName>
</protein>
<feature type="transmembrane region" description="Helical" evidence="1">
    <location>
        <begin position="130"/>
        <end position="152"/>
    </location>
</feature>
<feature type="transmembrane region" description="Helical" evidence="1">
    <location>
        <begin position="106"/>
        <end position="124"/>
    </location>
</feature>
<dbReference type="OrthoDB" id="6385003at2"/>
<dbReference type="AlphaFoldDB" id="A0A5C6ZK54"/>
<dbReference type="EMBL" id="VORO01000004">
    <property type="protein sequence ID" value="TXD90209.1"/>
    <property type="molecule type" value="Genomic_DNA"/>
</dbReference>
<comment type="caution">
    <text evidence="2">The sequence shown here is derived from an EMBL/GenBank/DDBJ whole genome shotgun (WGS) entry which is preliminary data.</text>
</comment>
<accession>A0A5C6ZK54</accession>
<dbReference type="InterPro" id="IPR018750">
    <property type="entry name" value="DUF2306_membrane"/>
</dbReference>
<proteinExistence type="predicted"/>